<dbReference type="AlphaFoldDB" id="A0A3N0J2C2"/>
<organism evidence="3 5">
    <name type="scientific">Eggerthella sinensis</name>
    <dbReference type="NCBI Taxonomy" id="242230"/>
    <lineage>
        <taxon>Bacteria</taxon>
        <taxon>Bacillati</taxon>
        <taxon>Actinomycetota</taxon>
        <taxon>Coriobacteriia</taxon>
        <taxon>Eggerthellales</taxon>
        <taxon>Eggerthellaceae</taxon>
        <taxon>Eggerthella</taxon>
    </lineage>
</organism>
<dbReference type="EMBL" id="PPTT01000002">
    <property type="protein sequence ID" value="RDB71438.1"/>
    <property type="molecule type" value="Genomic_DNA"/>
</dbReference>
<dbReference type="SUPFAM" id="SSF56601">
    <property type="entry name" value="beta-lactamase/transpeptidase-like"/>
    <property type="match status" value="1"/>
</dbReference>
<dbReference type="PANTHER" id="PTHR43283">
    <property type="entry name" value="BETA-LACTAMASE-RELATED"/>
    <property type="match status" value="1"/>
</dbReference>
<accession>A0A3N0J2C2</accession>
<reference evidence="3" key="3">
    <citation type="journal article" date="2019" name="Microbiol. Resour. Announc.">
        <title>Draft Genome Sequences of Type Strains of Gordonibacter faecihominis, Paraeggerthella hongkongensis, Parvibacter caecicola,Slackia equolifaciens, Slackia faecicanis, and Slackia isoflavoniconvertens.</title>
        <authorList>
            <person name="Danylec N."/>
            <person name="Stoll D.A."/>
            <person name="Dotsch A."/>
            <person name="Huch M."/>
        </authorList>
    </citation>
    <scope>NUCLEOTIDE SEQUENCE</scope>
    <source>
        <strain evidence="3">DSM 16107</strain>
    </source>
</reference>
<dbReference type="GO" id="GO:0016787">
    <property type="term" value="F:hydrolase activity"/>
    <property type="evidence" value="ECO:0007669"/>
    <property type="project" value="UniProtKB-KW"/>
</dbReference>
<dbReference type="RefSeq" id="WP_114544945.1">
    <property type="nucleotide sequence ID" value="NZ_PPTT01000002.1"/>
</dbReference>
<reference evidence="5" key="2">
    <citation type="submission" date="2018-05" db="EMBL/GenBank/DDBJ databases">
        <title>Genome Sequencing of selected type strains of the family Eggerthellaceae.</title>
        <authorList>
            <person name="Danylec N."/>
            <person name="Stoll D.A."/>
            <person name="Doetsch A."/>
            <person name="Huch M."/>
        </authorList>
    </citation>
    <scope>NUCLEOTIDE SEQUENCE [LARGE SCALE GENOMIC DNA]</scope>
    <source>
        <strain evidence="5">DSM 16107</strain>
    </source>
</reference>
<dbReference type="InterPro" id="IPR050789">
    <property type="entry name" value="Diverse_Enzym_Activities"/>
</dbReference>
<evidence type="ECO:0000313" key="3">
    <source>
        <dbReference type="EMBL" id="RNM43355.1"/>
    </source>
</evidence>
<dbReference type="Proteomes" id="UP000253817">
    <property type="component" value="Unassembled WGS sequence"/>
</dbReference>
<dbReference type="EMBL" id="QICC01000001">
    <property type="protein sequence ID" value="RNM43355.1"/>
    <property type="molecule type" value="Genomic_DNA"/>
</dbReference>
<dbReference type="OrthoDB" id="9773047at2"/>
<dbReference type="Pfam" id="PF00144">
    <property type="entry name" value="Beta-lactamase"/>
    <property type="match status" value="1"/>
</dbReference>
<dbReference type="InterPro" id="IPR012338">
    <property type="entry name" value="Beta-lactam/transpept-like"/>
</dbReference>
<comment type="caution">
    <text evidence="3">The sequence shown here is derived from an EMBL/GenBank/DDBJ whole genome shotgun (WGS) entry which is preliminary data.</text>
</comment>
<evidence type="ECO:0000313" key="4">
    <source>
        <dbReference type="Proteomes" id="UP000253817"/>
    </source>
</evidence>
<evidence type="ECO:0000313" key="5">
    <source>
        <dbReference type="Proteomes" id="UP000270112"/>
    </source>
</evidence>
<keyword evidence="3" id="KW-0378">Hydrolase</keyword>
<feature type="domain" description="Beta-lactamase-related" evidence="1">
    <location>
        <begin position="8"/>
        <end position="290"/>
    </location>
</feature>
<dbReference type="InterPro" id="IPR001466">
    <property type="entry name" value="Beta-lactam-related"/>
</dbReference>
<evidence type="ECO:0000313" key="2">
    <source>
        <dbReference type="EMBL" id="RDB71438.1"/>
    </source>
</evidence>
<dbReference type="Proteomes" id="UP000270112">
    <property type="component" value="Unassembled WGS sequence"/>
</dbReference>
<dbReference type="PANTHER" id="PTHR43283:SF7">
    <property type="entry name" value="BETA-LACTAMASE-RELATED DOMAIN-CONTAINING PROTEIN"/>
    <property type="match status" value="1"/>
</dbReference>
<keyword evidence="4" id="KW-1185">Reference proteome</keyword>
<gene>
    <name evidence="2" type="ORF">C1876_01425</name>
    <name evidence="3" type="ORF">DMP09_00215</name>
</gene>
<proteinExistence type="predicted"/>
<protein>
    <submittedName>
        <fullName evidence="3">Serine hydrolase</fullName>
    </submittedName>
</protein>
<dbReference type="Gene3D" id="3.40.710.10">
    <property type="entry name" value="DD-peptidase/beta-lactamase superfamily"/>
    <property type="match status" value="1"/>
</dbReference>
<sequence length="313" mass="34671">MRDSDNIAGMVVLKDGTIVHESYGNGCDAHTAVHVFSVTKSVVALLFGIAFDKGCLESVDQRVLEFFPAYPVKRGEKTLPRITIEDLLTMTVPYKYRSAPYTKYFSSESWVCAALDLMGGKGRVGEFRYAPLIGPDVLTGILAQATERSALDFARTHLFEPLGISVAGRITFKSKDEQLAFNKTTGRSGWVADPQGVNTAGWGLTLTARDMAKIGQLCVGEGVWEGERIVSKAWLDTCLREHARWEERDLSYGYLWWVVDADEGIFAAMGDGGNVVYCNRRKNLVVAIASLFKPRIPDRIAFIRSCIEPHFDA</sequence>
<reference evidence="2 4" key="1">
    <citation type="journal article" date="2018" name="Elife">
        <title>Discovery and characterization of a prevalent human gut bacterial enzyme sufficient for the inactivation of a family of plant toxins.</title>
        <authorList>
            <person name="Koppel N."/>
            <person name="Bisanz J.E."/>
            <person name="Pandelia M.E."/>
            <person name="Turnbaugh P.J."/>
            <person name="Balskus E.P."/>
        </authorList>
    </citation>
    <scope>NUCLEOTIDE SEQUENCE [LARGE SCALE GENOMIC DNA]</scope>
    <source>
        <strain evidence="2 4">DSM 16107</strain>
    </source>
</reference>
<evidence type="ECO:0000259" key="1">
    <source>
        <dbReference type="Pfam" id="PF00144"/>
    </source>
</evidence>
<name>A0A3N0J2C2_9ACTN</name>